<evidence type="ECO:0000259" key="1">
    <source>
        <dbReference type="Pfam" id="PF01425"/>
    </source>
</evidence>
<dbReference type="EMBL" id="UINC01000919">
    <property type="protein sequence ID" value="SUZ63556.1"/>
    <property type="molecule type" value="Genomic_DNA"/>
</dbReference>
<dbReference type="SUPFAM" id="SSF75304">
    <property type="entry name" value="Amidase signature (AS) enzymes"/>
    <property type="match status" value="1"/>
</dbReference>
<protein>
    <recommendedName>
        <fullName evidence="1">Amidase domain-containing protein</fullName>
    </recommendedName>
</protein>
<name>A0A381P9B6_9ZZZZ</name>
<dbReference type="InterPro" id="IPR023631">
    <property type="entry name" value="Amidase_dom"/>
</dbReference>
<dbReference type="InterPro" id="IPR000120">
    <property type="entry name" value="Amidase"/>
</dbReference>
<dbReference type="PANTHER" id="PTHR11895">
    <property type="entry name" value="TRANSAMIDASE"/>
    <property type="match status" value="1"/>
</dbReference>
<proteinExistence type="predicted"/>
<gene>
    <name evidence="2" type="ORF">METZ01_LOCUS16410</name>
</gene>
<dbReference type="Pfam" id="PF01425">
    <property type="entry name" value="Amidase"/>
    <property type="match status" value="1"/>
</dbReference>
<dbReference type="PANTHER" id="PTHR11895:SF176">
    <property type="entry name" value="AMIDASE AMID-RELATED"/>
    <property type="match status" value="1"/>
</dbReference>
<reference evidence="2" key="1">
    <citation type="submission" date="2018-05" db="EMBL/GenBank/DDBJ databases">
        <authorList>
            <person name="Lanie J.A."/>
            <person name="Ng W.-L."/>
            <person name="Kazmierczak K.M."/>
            <person name="Andrzejewski T.M."/>
            <person name="Davidsen T.M."/>
            <person name="Wayne K.J."/>
            <person name="Tettelin H."/>
            <person name="Glass J.I."/>
            <person name="Rusch D."/>
            <person name="Podicherti R."/>
            <person name="Tsui H.-C.T."/>
            <person name="Winkler M.E."/>
        </authorList>
    </citation>
    <scope>NUCLEOTIDE SEQUENCE</scope>
</reference>
<organism evidence="2">
    <name type="scientific">marine metagenome</name>
    <dbReference type="NCBI Taxonomy" id="408172"/>
    <lineage>
        <taxon>unclassified sequences</taxon>
        <taxon>metagenomes</taxon>
        <taxon>ecological metagenomes</taxon>
    </lineage>
</organism>
<dbReference type="GO" id="GO:0003824">
    <property type="term" value="F:catalytic activity"/>
    <property type="evidence" value="ECO:0007669"/>
    <property type="project" value="InterPro"/>
</dbReference>
<feature type="domain" description="Amidase" evidence="1">
    <location>
        <begin position="25"/>
        <end position="445"/>
    </location>
</feature>
<dbReference type="AlphaFoldDB" id="A0A381P9B6"/>
<dbReference type="Gene3D" id="3.90.1300.10">
    <property type="entry name" value="Amidase signature (AS) domain"/>
    <property type="match status" value="1"/>
</dbReference>
<sequence length="468" mass="50393">MNEMLSRSIADIASALRRGEFSATELITAALDRHSLFGERLQAYKLFDAERALESARAADQVLGNDDDAPPLTGIPMSVKDLYGVDGLPTFAGTSRQLPEKWSRDAWLVARLCEAGAITVGKTHMVEMAFGAVGINPNWDTPRNPWDDKVHRIPGGSSSGAGVSLWEGSALIALGSDTGGSIRIPAALTGTVGQRTTRGRWPTEGVVPLSHTFDTVGALTRNVEDYVYFFGCVDPQWGAPQDLLERLAATELKSVRMALPQCGIWDDCEVDIVDRLNSVISDLSGHIRNLVEIDGGLLDDAFELSLGRRAIASTECRAFLESELPEWLDILHPIVRTRIKQGLRPDDPEYRAALADHRRMANEAHNLFDDADILLLPGNIISPPPVTELADLDRYGEANAAILRPTYPISVLGLTAISIPVGIDGNGMPIGLQLVAPGGQDETLLAVALAVEREFGAATQSLGRPPAA</sequence>
<evidence type="ECO:0000313" key="2">
    <source>
        <dbReference type="EMBL" id="SUZ63556.1"/>
    </source>
</evidence>
<accession>A0A381P9B6</accession>
<dbReference type="InterPro" id="IPR036928">
    <property type="entry name" value="AS_sf"/>
</dbReference>